<evidence type="ECO:0000256" key="1">
    <source>
        <dbReference type="ARBA" id="ARBA00000632"/>
    </source>
</evidence>
<dbReference type="GO" id="GO:0016998">
    <property type="term" value="P:cell wall macromolecule catabolic process"/>
    <property type="evidence" value="ECO:0007669"/>
    <property type="project" value="InterPro"/>
</dbReference>
<dbReference type="CDD" id="cd00737">
    <property type="entry name" value="lyz_endolysin_autolysin"/>
    <property type="match status" value="1"/>
</dbReference>
<proteinExistence type="inferred from homology"/>
<comment type="catalytic activity">
    <reaction evidence="1 7">
        <text>Hydrolysis of (1-&gt;4)-beta-linkages between N-acetylmuramic acid and N-acetyl-D-glucosamine residues in a peptidoglycan and between N-acetyl-D-glucosamine residues in chitodextrins.</text>
        <dbReference type="EC" id="3.2.1.17"/>
    </reaction>
</comment>
<reference evidence="8 9" key="1">
    <citation type="submission" date="2018-07" db="EMBL/GenBank/DDBJ databases">
        <title>Dyella tabacisoli L4-6T, whole genome shotgun sequence.</title>
        <authorList>
            <person name="Zhou X.-K."/>
            <person name="Li W.-J."/>
            <person name="Duan Y.-Q."/>
        </authorList>
    </citation>
    <scope>NUCLEOTIDE SEQUENCE [LARGE SCALE GENOMIC DNA]</scope>
    <source>
        <strain evidence="8 9">L4-6</strain>
    </source>
</reference>
<dbReference type="GO" id="GO:0009253">
    <property type="term" value="P:peptidoglycan catabolic process"/>
    <property type="evidence" value="ECO:0007669"/>
    <property type="project" value="InterPro"/>
</dbReference>
<keyword evidence="4 7" id="KW-0378">Hydrolase</keyword>
<evidence type="ECO:0000256" key="3">
    <source>
        <dbReference type="ARBA" id="ARBA00022638"/>
    </source>
</evidence>
<dbReference type="OrthoDB" id="8141296at2"/>
<dbReference type="GO" id="GO:0031640">
    <property type="term" value="P:killing of cells of another organism"/>
    <property type="evidence" value="ECO:0007669"/>
    <property type="project" value="UniProtKB-KW"/>
</dbReference>
<evidence type="ECO:0000256" key="4">
    <source>
        <dbReference type="ARBA" id="ARBA00022801"/>
    </source>
</evidence>
<dbReference type="EC" id="3.2.1.17" evidence="7"/>
<evidence type="ECO:0000313" key="8">
    <source>
        <dbReference type="EMBL" id="RDD82426.1"/>
    </source>
</evidence>
<evidence type="ECO:0000256" key="6">
    <source>
        <dbReference type="ARBA" id="ARBA00023295"/>
    </source>
</evidence>
<comment type="caution">
    <text evidence="8">The sequence shown here is derived from an EMBL/GenBank/DDBJ whole genome shotgun (WGS) entry which is preliminary data.</text>
</comment>
<dbReference type="InterPro" id="IPR034690">
    <property type="entry name" value="Endolysin_T4_type"/>
</dbReference>
<comment type="similarity">
    <text evidence="7">Belongs to the glycosyl hydrolase 24 family.</text>
</comment>
<name>A0A369UP50_9GAMM</name>
<dbReference type="PANTHER" id="PTHR38107:SF3">
    <property type="entry name" value="LYSOZYME RRRD-RELATED"/>
    <property type="match status" value="1"/>
</dbReference>
<dbReference type="InterPro" id="IPR023347">
    <property type="entry name" value="Lysozyme_dom_sf"/>
</dbReference>
<keyword evidence="3 7" id="KW-0081">Bacteriolytic enzyme</keyword>
<evidence type="ECO:0000256" key="7">
    <source>
        <dbReference type="RuleBase" id="RU003788"/>
    </source>
</evidence>
<accession>A0A369UP50</accession>
<evidence type="ECO:0000256" key="5">
    <source>
        <dbReference type="ARBA" id="ARBA00023200"/>
    </source>
</evidence>
<dbReference type="EMBL" id="QQAH01000006">
    <property type="protein sequence ID" value="RDD82426.1"/>
    <property type="molecule type" value="Genomic_DNA"/>
</dbReference>
<evidence type="ECO:0000256" key="2">
    <source>
        <dbReference type="ARBA" id="ARBA00022529"/>
    </source>
</evidence>
<dbReference type="InterPro" id="IPR051018">
    <property type="entry name" value="Bacteriophage_GH24"/>
</dbReference>
<sequence>MTVSATGIALIQRFEGCRLVAYRDSVGVWTIGYGHTGPDVQPGMSIDAAQADSLLQADLAHATAAILSLVTVPLRQPQLDALASFVFNLGAKAFAGSTLLRKLNAGDYAGAAAEFPRWSNAGGQPVAGLLRRRIAERTLFLTPDTAAPAVNTSAGNTSAG</sequence>
<dbReference type="PANTHER" id="PTHR38107">
    <property type="match status" value="1"/>
</dbReference>
<gene>
    <name evidence="8" type="ORF">DVJ77_07750</name>
</gene>
<dbReference type="Proteomes" id="UP000253782">
    <property type="component" value="Unassembled WGS sequence"/>
</dbReference>
<keyword evidence="2 7" id="KW-0929">Antimicrobial</keyword>
<keyword evidence="6 7" id="KW-0326">Glycosidase</keyword>
<dbReference type="InterPro" id="IPR023346">
    <property type="entry name" value="Lysozyme-like_dom_sf"/>
</dbReference>
<dbReference type="InterPro" id="IPR002196">
    <property type="entry name" value="Glyco_hydro_24"/>
</dbReference>
<dbReference type="GO" id="GO:0003796">
    <property type="term" value="F:lysozyme activity"/>
    <property type="evidence" value="ECO:0007669"/>
    <property type="project" value="UniProtKB-EC"/>
</dbReference>
<keyword evidence="9" id="KW-1185">Reference proteome</keyword>
<dbReference type="InterPro" id="IPR033907">
    <property type="entry name" value="Endolysin_autolysin"/>
</dbReference>
<dbReference type="Pfam" id="PF00959">
    <property type="entry name" value="Phage_lysozyme"/>
    <property type="match status" value="1"/>
</dbReference>
<dbReference type="AlphaFoldDB" id="A0A369UP50"/>
<evidence type="ECO:0000313" key="9">
    <source>
        <dbReference type="Proteomes" id="UP000253782"/>
    </source>
</evidence>
<protein>
    <recommendedName>
        <fullName evidence="7">Lysozyme</fullName>
        <ecNumber evidence="7">3.2.1.17</ecNumber>
    </recommendedName>
</protein>
<organism evidence="8 9">
    <name type="scientific">Dyella tabacisoli</name>
    <dbReference type="NCBI Taxonomy" id="2282381"/>
    <lineage>
        <taxon>Bacteria</taxon>
        <taxon>Pseudomonadati</taxon>
        <taxon>Pseudomonadota</taxon>
        <taxon>Gammaproteobacteria</taxon>
        <taxon>Lysobacterales</taxon>
        <taxon>Rhodanobacteraceae</taxon>
        <taxon>Dyella</taxon>
    </lineage>
</organism>
<dbReference type="GO" id="GO:0042742">
    <property type="term" value="P:defense response to bacterium"/>
    <property type="evidence" value="ECO:0007669"/>
    <property type="project" value="UniProtKB-KW"/>
</dbReference>
<dbReference type="SUPFAM" id="SSF53955">
    <property type="entry name" value="Lysozyme-like"/>
    <property type="match status" value="1"/>
</dbReference>
<dbReference type="Gene3D" id="1.10.530.40">
    <property type="match status" value="1"/>
</dbReference>
<dbReference type="HAMAP" id="MF_04110">
    <property type="entry name" value="ENDOLYSIN_T4"/>
    <property type="match status" value="1"/>
</dbReference>
<keyword evidence="5" id="KW-1035">Host cytoplasm</keyword>